<dbReference type="RefSeq" id="WP_280529009.1">
    <property type="nucleotide sequence ID" value="NZ_CABVQD010000031.1"/>
</dbReference>
<evidence type="ECO:0000313" key="3">
    <source>
        <dbReference type="EMBL" id="VWC28663.1"/>
    </source>
</evidence>
<keyword evidence="2" id="KW-1134">Transmembrane beta strand</keyword>
<keyword evidence="2" id="KW-0449">Lipoprotein</keyword>
<evidence type="ECO:0000256" key="2">
    <source>
        <dbReference type="RuleBase" id="RU362097"/>
    </source>
</evidence>
<keyword evidence="2" id="KW-0812">Transmembrane</keyword>
<comment type="similarity">
    <text evidence="1 2">Belongs to the outer membrane factor (OMF) (TC 1.B.17) family.</text>
</comment>
<keyword evidence="2" id="KW-0564">Palmitate</keyword>
<dbReference type="NCBIfam" id="TIGR01845">
    <property type="entry name" value="outer_NodT"/>
    <property type="match status" value="1"/>
</dbReference>
<dbReference type="EMBL" id="CABVQD010000031">
    <property type="protein sequence ID" value="VWC28663.1"/>
    <property type="molecule type" value="Genomic_DNA"/>
</dbReference>
<dbReference type="PROSITE" id="PS51257">
    <property type="entry name" value="PROKAR_LIPOPROTEIN"/>
    <property type="match status" value="1"/>
</dbReference>
<evidence type="ECO:0000313" key="4">
    <source>
        <dbReference type="Proteomes" id="UP000494330"/>
    </source>
</evidence>
<dbReference type="AlphaFoldDB" id="A0A6J5F8D0"/>
<dbReference type="PANTHER" id="PTHR30203:SF32">
    <property type="entry name" value="CATION EFFLUX SYSTEM PROTEIN CUSC"/>
    <property type="match status" value="1"/>
</dbReference>
<dbReference type="GO" id="GO:0015562">
    <property type="term" value="F:efflux transmembrane transporter activity"/>
    <property type="evidence" value="ECO:0007669"/>
    <property type="project" value="InterPro"/>
</dbReference>
<reference evidence="3 4" key="1">
    <citation type="submission" date="2019-09" db="EMBL/GenBank/DDBJ databases">
        <authorList>
            <person name="Depoorter E."/>
        </authorList>
    </citation>
    <scope>NUCLEOTIDE SEQUENCE [LARGE SCALE GENOMIC DNA]</scope>
    <source>
        <strain evidence="3">LMG 30113</strain>
    </source>
</reference>
<organism evidence="3 4">
    <name type="scientific">Burkholderia paludis</name>
    <dbReference type="NCBI Taxonomy" id="1506587"/>
    <lineage>
        <taxon>Bacteria</taxon>
        <taxon>Pseudomonadati</taxon>
        <taxon>Pseudomonadota</taxon>
        <taxon>Betaproteobacteria</taxon>
        <taxon>Burkholderiales</taxon>
        <taxon>Burkholderiaceae</taxon>
        <taxon>Burkholderia</taxon>
        <taxon>Burkholderia cepacia complex</taxon>
    </lineage>
</organism>
<keyword evidence="2" id="KW-0472">Membrane</keyword>
<dbReference type="Gene3D" id="1.20.1600.10">
    <property type="entry name" value="Outer membrane efflux proteins (OEP)"/>
    <property type="match status" value="1"/>
</dbReference>
<dbReference type="Proteomes" id="UP000494330">
    <property type="component" value="Unassembled WGS sequence"/>
</dbReference>
<dbReference type="GO" id="GO:0005886">
    <property type="term" value="C:plasma membrane"/>
    <property type="evidence" value="ECO:0007669"/>
    <property type="project" value="UniProtKB-SubCell"/>
</dbReference>
<dbReference type="Gene3D" id="2.20.200.10">
    <property type="entry name" value="Outer membrane efflux proteins (OEP)"/>
    <property type="match status" value="1"/>
</dbReference>
<dbReference type="InterPro" id="IPR010131">
    <property type="entry name" value="MdtP/NodT-like"/>
</dbReference>
<dbReference type="InterPro" id="IPR003423">
    <property type="entry name" value="OMP_efflux"/>
</dbReference>
<dbReference type="SUPFAM" id="SSF56954">
    <property type="entry name" value="Outer membrane efflux proteins (OEP)"/>
    <property type="match status" value="1"/>
</dbReference>
<comment type="subcellular location">
    <subcellularLocation>
        <location evidence="2">Cell membrane</location>
        <topology evidence="2">Lipid-anchor</topology>
    </subcellularLocation>
</comment>
<name>A0A6J5F8D0_9BURK</name>
<sequence length="475" mass="51769">MNMLKKVSILCGIAVLSACSLIPEYTRPNLPVKDQWPSGQASASAGLSAPDVAWQDFFSDGDLRKVIAAGLANNHDLRRAALTVMAYRAQYQIQRSNLAPQVGAGASASIQRLPRDLAISGQPGMQNQYTVDVGLASYEVDLFGKIRSLTQAELEQYLASGEARQSVQISLIGEIAKGYFTWRTDQQLEKLSSATLSKDEDTLRLVERNAERGVSSRLEVYQSRTRVDRSRAQVIADSRNVTQDRNALEFLIGTSLPDGLAQEDPLERPVIPDLPIGVPSTVLLRRPDIKAAEHRLLAANADIGAARAAFFPSISLTASAGTTSAQLHNLFSGGQGLWTFAPQINVPIFSGGRLQANLDYAKVQKDLRVVDYEQAIQSAFRDVADGIAARLTYRDQLTTQASLVSNNEKYLNLAQGRFRSGISSYLTVLDAQRELFSSQQALKRDRLAQLLAEVSLYKSLGGGLKDNEAAEVKAD</sequence>
<protein>
    <submittedName>
        <fullName evidence="3">Multidrug transporter</fullName>
    </submittedName>
</protein>
<dbReference type="Pfam" id="PF02321">
    <property type="entry name" value="OEP"/>
    <property type="match status" value="2"/>
</dbReference>
<gene>
    <name evidence="3" type="ORF">BPA30113_06154</name>
</gene>
<proteinExistence type="inferred from homology"/>
<evidence type="ECO:0000256" key="1">
    <source>
        <dbReference type="ARBA" id="ARBA00007613"/>
    </source>
</evidence>
<accession>A0A6J5F8D0</accession>
<keyword evidence="4" id="KW-1185">Reference proteome</keyword>
<dbReference type="PANTHER" id="PTHR30203">
    <property type="entry name" value="OUTER MEMBRANE CATION EFFLUX PROTEIN"/>
    <property type="match status" value="1"/>
</dbReference>